<reference evidence="6 7" key="1">
    <citation type="submission" date="2024-07" db="EMBL/GenBank/DDBJ databases">
        <title>Chromosome-level genome assembly of the water stick insect Ranatra chinensis (Heteroptera: Nepidae).</title>
        <authorList>
            <person name="Liu X."/>
        </authorList>
    </citation>
    <scope>NUCLEOTIDE SEQUENCE [LARGE SCALE GENOMIC DNA]</scope>
    <source>
        <strain evidence="6">Cailab_2021Rc</strain>
        <tissue evidence="6">Muscle</tissue>
    </source>
</reference>
<dbReference type="SMART" id="SM00360">
    <property type="entry name" value="RRM"/>
    <property type="match status" value="1"/>
</dbReference>
<comment type="subcellular location">
    <subcellularLocation>
        <location evidence="1">Nucleus</location>
    </subcellularLocation>
</comment>
<evidence type="ECO:0000259" key="5">
    <source>
        <dbReference type="PROSITE" id="PS50102"/>
    </source>
</evidence>
<dbReference type="AlphaFoldDB" id="A0ABD0Y601"/>
<dbReference type="InterPro" id="IPR051738">
    <property type="entry name" value="SAF_Modulators"/>
</dbReference>
<dbReference type="InterPro" id="IPR035979">
    <property type="entry name" value="RBD_domain_sf"/>
</dbReference>
<accession>A0ABD0Y601</accession>
<gene>
    <name evidence="6" type="ORF">AAG570_002785</name>
</gene>
<dbReference type="Pfam" id="PF00076">
    <property type="entry name" value="RRM_1"/>
    <property type="match status" value="1"/>
</dbReference>
<protein>
    <recommendedName>
        <fullName evidence="5">RRM domain-containing protein</fullName>
    </recommendedName>
</protein>
<dbReference type="SUPFAM" id="SSF54928">
    <property type="entry name" value="RNA-binding domain, RBD"/>
    <property type="match status" value="1"/>
</dbReference>
<sequence length="117" mass="12801">LNFCSLGKKQSDYRNLWVSGLSSVTRATDLKHLFSKLGKVVAAKVVTNAKTPGARCYGFVTMATSEDATKCIKGLNLTELHGRFISVEAVSIFGQLNILNKLNNNILFGYITAVLKF</sequence>
<name>A0ABD0Y601_9HEMI</name>
<dbReference type="InterPro" id="IPR012677">
    <property type="entry name" value="Nucleotide-bd_a/b_plait_sf"/>
</dbReference>
<dbReference type="Gene3D" id="3.30.70.330">
    <property type="match status" value="1"/>
</dbReference>
<dbReference type="PROSITE" id="PS50102">
    <property type="entry name" value="RRM"/>
    <property type="match status" value="1"/>
</dbReference>
<comment type="caution">
    <text evidence="6">The sequence shown here is derived from an EMBL/GenBank/DDBJ whole genome shotgun (WGS) entry which is preliminary data.</text>
</comment>
<dbReference type="PANTHER" id="PTHR15683">
    <property type="entry name" value="SCAFFOLD ATTACHMENT FACTOR B-RELATED"/>
    <property type="match status" value="1"/>
</dbReference>
<feature type="domain" description="RRM" evidence="5">
    <location>
        <begin position="14"/>
        <end position="92"/>
    </location>
</feature>
<evidence type="ECO:0000313" key="7">
    <source>
        <dbReference type="Proteomes" id="UP001558652"/>
    </source>
</evidence>
<organism evidence="6 7">
    <name type="scientific">Ranatra chinensis</name>
    <dbReference type="NCBI Taxonomy" id="642074"/>
    <lineage>
        <taxon>Eukaryota</taxon>
        <taxon>Metazoa</taxon>
        <taxon>Ecdysozoa</taxon>
        <taxon>Arthropoda</taxon>
        <taxon>Hexapoda</taxon>
        <taxon>Insecta</taxon>
        <taxon>Pterygota</taxon>
        <taxon>Neoptera</taxon>
        <taxon>Paraneoptera</taxon>
        <taxon>Hemiptera</taxon>
        <taxon>Heteroptera</taxon>
        <taxon>Panheteroptera</taxon>
        <taxon>Nepomorpha</taxon>
        <taxon>Nepidae</taxon>
        <taxon>Ranatrinae</taxon>
        <taxon>Ranatra</taxon>
    </lineage>
</organism>
<proteinExistence type="predicted"/>
<keyword evidence="7" id="KW-1185">Reference proteome</keyword>
<dbReference type="GO" id="GO:0003723">
    <property type="term" value="F:RNA binding"/>
    <property type="evidence" value="ECO:0007669"/>
    <property type="project" value="UniProtKB-UniRule"/>
</dbReference>
<evidence type="ECO:0000256" key="1">
    <source>
        <dbReference type="ARBA" id="ARBA00004123"/>
    </source>
</evidence>
<keyword evidence="2 4" id="KW-0694">RNA-binding</keyword>
<dbReference type="PANTHER" id="PTHR15683:SF8">
    <property type="entry name" value="SCAFFOLD ATTACHMENT FACTOR B, ISOFORM B"/>
    <property type="match status" value="1"/>
</dbReference>
<feature type="non-terminal residue" evidence="6">
    <location>
        <position position="1"/>
    </location>
</feature>
<evidence type="ECO:0000256" key="4">
    <source>
        <dbReference type="PROSITE-ProRule" id="PRU00176"/>
    </source>
</evidence>
<evidence type="ECO:0000256" key="3">
    <source>
        <dbReference type="ARBA" id="ARBA00023242"/>
    </source>
</evidence>
<dbReference type="InterPro" id="IPR000504">
    <property type="entry name" value="RRM_dom"/>
</dbReference>
<dbReference type="EMBL" id="JBFDAA010000013">
    <property type="protein sequence ID" value="KAL1122454.1"/>
    <property type="molecule type" value="Genomic_DNA"/>
</dbReference>
<evidence type="ECO:0000256" key="2">
    <source>
        <dbReference type="ARBA" id="ARBA00022884"/>
    </source>
</evidence>
<dbReference type="GO" id="GO:0005634">
    <property type="term" value="C:nucleus"/>
    <property type="evidence" value="ECO:0007669"/>
    <property type="project" value="UniProtKB-SubCell"/>
</dbReference>
<evidence type="ECO:0000313" key="6">
    <source>
        <dbReference type="EMBL" id="KAL1122454.1"/>
    </source>
</evidence>
<keyword evidence="3" id="KW-0539">Nucleus</keyword>
<dbReference type="Proteomes" id="UP001558652">
    <property type="component" value="Unassembled WGS sequence"/>
</dbReference>